<evidence type="ECO:0000313" key="1">
    <source>
        <dbReference type="EMBL" id="EKC53923.1"/>
    </source>
</evidence>
<organism evidence="1">
    <name type="scientific">human gut metagenome</name>
    <dbReference type="NCBI Taxonomy" id="408170"/>
    <lineage>
        <taxon>unclassified sequences</taxon>
        <taxon>metagenomes</taxon>
        <taxon>organismal metagenomes</taxon>
    </lineage>
</organism>
<protein>
    <submittedName>
        <fullName evidence="1">Protein containing DUF711</fullName>
    </submittedName>
</protein>
<reference evidence="1" key="1">
    <citation type="journal article" date="2013" name="Environ. Microbiol.">
        <title>Microbiota from the distal guts of lean and obese adolescents exhibit partial functional redundancy besides clear differences in community structure.</title>
        <authorList>
            <person name="Ferrer M."/>
            <person name="Ruiz A."/>
            <person name="Lanza F."/>
            <person name="Haange S.B."/>
            <person name="Oberbach A."/>
            <person name="Till H."/>
            <person name="Bargiela R."/>
            <person name="Campoy C."/>
            <person name="Segura M.T."/>
            <person name="Richter M."/>
            <person name="von Bergen M."/>
            <person name="Seifert J."/>
            <person name="Suarez A."/>
        </authorList>
    </citation>
    <scope>NUCLEOTIDE SEQUENCE</scope>
</reference>
<proteinExistence type="predicted"/>
<dbReference type="PANTHER" id="PTHR37560:SF1">
    <property type="entry name" value="UPF0210 PROTEIN MJ1665"/>
    <property type="match status" value="1"/>
</dbReference>
<dbReference type="EMBL" id="AJWY01011012">
    <property type="protein sequence ID" value="EKC53923.1"/>
    <property type="molecule type" value="Genomic_DNA"/>
</dbReference>
<dbReference type="SUPFAM" id="SSF51998">
    <property type="entry name" value="PFL-like glycyl radical enzymes"/>
    <property type="match status" value="1"/>
</dbReference>
<sequence length="82" mass="8959">MKILNSGDILETIEMLTAENLDVRTVTMGISLLDCIDPDGKKACEKIYNKITRLAGNLVPVVNKISADYGIPIVNKRISVTP</sequence>
<feature type="non-terminal residue" evidence="1">
    <location>
        <position position="82"/>
    </location>
</feature>
<accession>K1S8W8</accession>
<dbReference type="PANTHER" id="PTHR37560">
    <property type="entry name" value="UPF0210 PROTEIN SPR0218"/>
    <property type="match status" value="1"/>
</dbReference>
<name>K1S8W8_9ZZZZ</name>
<comment type="caution">
    <text evidence="1">The sequence shown here is derived from an EMBL/GenBank/DDBJ whole genome shotgun (WGS) entry which is preliminary data.</text>
</comment>
<dbReference type="AlphaFoldDB" id="K1S8W8"/>
<dbReference type="InterPro" id="IPR007841">
    <property type="entry name" value="UPF0210"/>
</dbReference>
<dbReference type="Gene3D" id="3.20.70.20">
    <property type="match status" value="1"/>
</dbReference>
<dbReference type="Pfam" id="PF05167">
    <property type="entry name" value="DUF711"/>
    <property type="match status" value="1"/>
</dbReference>
<gene>
    <name evidence="1" type="ORF">LEA_16118</name>
</gene>